<dbReference type="AlphaFoldDB" id="A0A4Y5SNW2"/>
<dbReference type="PANTHER" id="PTHR43209:SF1">
    <property type="entry name" value="TRNA SULFURTRANSFERASE"/>
    <property type="match status" value="1"/>
</dbReference>
<evidence type="ECO:0000256" key="1">
    <source>
        <dbReference type="ARBA" id="ARBA00022741"/>
    </source>
</evidence>
<gene>
    <name evidence="4" type="ORF">FH039_09325</name>
</gene>
<organism evidence="4 5">
    <name type="scientific">Thermococcus indicus</name>
    <dbReference type="NCBI Taxonomy" id="2586643"/>
    <lineage>
        <taxon>Archaea</taxon>
        <taxon>Methanobacteriati</taxon>
        <taxon>Methanobacteriota</taxon>
        <taxon>Thermococci</taxon>
        <taxon>Thermococcales</taxon>
        <taxon>Thermococcaceae</taxon>
        <taxon>Thermococcus</taxon>
    </lineage>
</organism>
<name>A0A4Y5SNW2_9EURY</name>
<evidence type="ECO:0000256" key="2">
    <source>
        <dbReference type="ARBA" id="ARBA00022840"/>
    </source>
</evidence>
<dbReference type="Pfam" id="PF02568">
    <property type="entry name" value="ThiI"/>
    <property type="match status" value="1"/>
</dbReference>
<evidence type="ECO:0000313" key="5">
    <source>
        <dbReference type="Proteomes" id="UP000306007"/>
    </source>
</evidence>
<evidence type="ECO:0000259" key="3">
    <source>
        <dbReference type="Pfam" id="PF02568"/>
    </source>
</evidence>
<dbReference type="RefSeq" id="WP_139681095.1">
    <property type="nucleotide sequence ID" value="NZ_CP040846.1"/>
</dbReference>
<dbReference type="GeneID" id="40475383"/>
<dbReference type="Gene3D" id="3.40.50.620">
    <property type="entry name" value="HUPs"/>
    <property type="match status" value="1"/>
</dbReference>
<feature type="domain" description="Thil AANH" evidence="3">
    <location>
        <begin position="2"/>
        <end position="190"/>
    </location>
</feature>
<sequence length="196" mass="21577">MKAVALLSSGIDSPVAIYLMLRKGFEVTPVHFRQSGTKESKVFELCEVLGKYGKLNEPVIVDAYEEQAPVFSKLAEIGKGKWTCLFCKWTMLRKACGIGHLVGAKAIITGDSLGQVASQTLDNLLIISTASDLPILRPLIGLDKEEIVRIAKEIGTFEVSIEQEEPCPFVPRYPVVRGSLGEFEKIKERLVREGAL</sequence>
<dbReference type="InterPro" id="IPR020536">
    <property type="entry name" value="ThiI_AANH"/>
</dbReference>
<dbReference type="InterPro" id="IPR050102">
    <property type="entry name" value="tRNA_sulfurtransferase_ThiI"/>
</dbReference>
<dbReference type="SUPFAM" id="SSF52402">
    <property type="entry name" value="Adenine nucleotide alpha hydrolases-like"/>
    <property type="match status" value="1"/>
</dbReference>
<dbReference type="GO" id="GO:0002937">
    <property type="term" value="P:tRNA 4-thiouridine biosynthesis"/>
    <property type="evidence" value="ECO:0007669"/>
    <property type="project" value="TreeGrafter"/>
</dbReference>
<dbReference type="InterPro" id="IPR014729">
    <property type="entry name" value="Rossmann-like_a/b/a_fold"/>
</dbReference>
<accession>A0A4Y5SNW2</accession>
<keyword evidence="5" id="KW-1185">Reference proteome</keyword>
<dbReference type="GO" id="GO:0005524">
    <property type="term" value="F:ATP binding"/>
    <property type="evidence" value="ECO:0007669"/>
    <property type="project" value="UniProtKB-KW"/>
</dbReference>
<reference evidence="4 5" key="1">
    <citation type="submission" date="2019-06" db="EMBL/GenBank/DDBJ databases">
        <title>Thermococcus indicus sp. nov., a Fe(III)-reducing hyperthermophilic archaeon isolated from the Onnuri vent field of the Central Indian Ocean ridge.</title>
        <authorList>
            <person name="Lim J.K."/>
            <person name="Kim Y.J."/>
            <person name="Kwon K.K."/>
        </authorList>
    </citation>
    <scope>NUCLEOTIDE SEQUENCE [LARGE SCALE GENOMIC DNA]</scope>
    <source>
        <strain evidence="4 5">IOH1</strain>
    </source>
</reference>
<evidence type="ECO:0000313" key="4">
    <source>
        <dbReference type="EMBL" id="QDA31761.1"/>
    </source>
</evidence>
<keyword evidence="1" id="KW-0547">Nucleotide-binding</keyword>
<protein>
    <recommendedName>
        <fullName evidence="3">Thil AANH domain-containing protein</fullName>
    </recommendedName>
</protein>
<dbReference type="GO" id="GO:0005829">
    <property type="term" value="C:cytosol"/>
    <property type="evidence" value="ECO:0007669"/>
    <property type="project" value="TreeGrafter"/>
</dbReference>
<dbReference type="Proteomes" id="UP000306007">
    <property type="component" value="Chromosome"/>
</dbReference>
<dbReference type="PANTHER" id="PTHR43209">
    <property type="entry name" value="TRNA SULFURTRANSFERASE"/>
    <property type="match status" value="1"/>
</dbReference>
<keyword evidence="2" id="KW-0067">ATP-binding</keyword>
<dbReference type="GO" id="GO:0004810">
    <property type="term" value="F:CCA tRNA nucleotidyltransferase activity"/>
    <property type="evidence" value="ECO:0007669"/>
    <property type="project" value="InterPro"/>
</dbReference>
<dbReference type="GO" id="GO:0052837">
    <property type="term" value="P:thiazole biosynthetic process"/>
    <property type="evidence" value="ECO:0007669"/>
    <property type="project" value="TreeGrafter"/>
</dbReference>
<dbReference type="EMBL" id="CP040846">
    <property type="protein sequence ID" value="QDA31761.1"/>
    <property type="molecule type" value="Genomic_DNA"/>
</dbReference>
<proteinExistence type="predicted"/>
<dbReference type="NCBIfam" id="NF006222">
    <property type="entry name" value="PRK08349.1"/>
    <property type="match status" value="1"/>
</dbReference>
<dbReference type="KEGG" id="tic:FH039_09325"/>
<dbReference type="OrthoDB" id="372227at2157"/>